<organism evidence="2">
    <name type="scientific">Arundo donax</name>
    <name type="common">Giant reed</name>
    <name type="synonym">Donax arundinaceus</name>
    <dbReference type="NCBI Taxonomy" id="35708"/>
    <lineage>
        <taxon>Eukaryota</taxon>
        <taxon>Viridiplantae</taxon>
        <taxon>Streptophyta</taxon>
        <taxon>Embryophyta</taxon>
        <taxon>Tracheophyta</taxon>
        <taxon>Spermatophyta</taxon>
        <taxon>Magnoliopsida</taxon>
        <taxon>Liliopsida</taxon>
        <taxon>Poales</taxon>
        <taxon>Poaceae</taxon>
        <taxon>PACMAD clade</taxon>
        <taxon>Arundinoideae</taxon>
        <taxon>Arundineae</taxon>
        <taxon>Arundo</taxon>
    </lineage>
</organism>
<protein>
    <submittedName>
        <fullName evidence="2">BGAL3</fullName>
    </submittedName>
</protein>
<name>A0A0A9FH46_ARUDO</name>
<keyword evidence="1" id="KW-0732">Signal</keyword>
<sequence>MPWSHQNTCHRSWLFLVSYLCYACEVPPLQMFSKFQTVVLVTYHTILCQTGFEIYLDLGYSSTSFCLVES</sequence>
<reference evidence="2" key="2">
    <citation type="journal article" date="2015" name="Data Brief">
        <title>Shoot transcriptome of the giant reed, Arundo donax.</title>
        <authorList>
            <person name="Barrero R.A."/>
            <person name="Guerrero F.D."/>
            <person name="Moolhuijzen P."/>
            <person name="Goolsby J.A."/>
            <person name="Tidwell J."/>
            <person name="Bellgard S.E."/>
            <person name="Bellgard M.I."/>
        </authorList>
    </citation>
    <scope>NUCLEOTIDE SEQUENCE</scope>
    <source>
        <tissue evidence="2">Shoot tissue taken approximately 20 cm above the soil surface</tissue>
    </source>
</reference>
<feature type="chain" id="PRO_5002044515" evidence="1">
    <location>
        <begin position="24"/>
        <end position="70"/>
    </location>
</feature>
<dbReference type="EMBL" id="GBRH01190323">
    <property type="protein sequence ID" value="JAE07573.1"/>
    <property type="molecule type" value="Transcribed_RNA"/>
</dbReference>
<proteinExistence type="predicted"/>
<evidence type="ECO:0000313" key="2">
    <source>
        <dbReference type="EMBL" id="JAE07573.1"/>
    </source>
</evidence>
<reference evidence="2" key="1">
    <citation type="submission" date="2014-09" db="EMBL/GenBank/DDBJ databases">
        <authorList>
            <person name="Magalhaes I.L.F."/>
            <person name="Oliveira U."/>
            <person name="Santos F.R."/>
            <person name="Vidigal T.H.D.A."/>
            <person name="Brescovit A.D."/>
            <person name="Santos A.J."/>
        </authorList>
    </citation>
    <scope>NUCLEOTIDE SEQUENCE</scope>
    <source>
        <tissue evidence="2">Shoot tissue taken approximately 20 cm above the soil surface</tissue>
    </source>
</reference>
<dbReference type="AlphaFoldDB" id="A0A0A9FH46"/>
<accession>A0A0A9FH46</accession>
<evidence type="ECO:0000256" key="1">
    <source>
        <dbReference type="SAM" id="SignalP"/>
    </source>
</evidence>
<feature type="signal peptide" evidence="1">
    <location>
        <begin position="1"/>
        <end position="23"/>
    </location>
</feature>